<gene>
    <name evidence="1" type="ORF">HUJ06_031270</name>
</gene>
<comment type="caution">
    <text evidence="1">The sequence shown here is derived from an EMBL/GenBank/DDBJ whole genome shotgun (WGS) entry which is preliminary data.</text>
</comment>
<proteinExistence type="predicted"/>
<organism evidence="1 2">
    <name type="scientific">Nelumbo nucifera</name>
    <name type="common">Sacred lotus</name>
    <dbReference type="NCBI Taxonomy" id="4432"/>
    <lineage>
        <taxon>Eukaryota</taxon>
        <taxon>Viridiplantae</taxon>
        <taxon>Streptophyta</taxon>
        <taxon>Embryophyta</taxon>
        <taxon>Tracheophyta</taxon>
        <taxon>Spermatophyta</taxon>
        <taxon>Magnoliopsida</taxon>
        <taxon>Proteales</taxon>
        <taxon>Nelumbonaceae</taxon>
        <taxon>Nelumbo</taxon>
    </lineage>
</organism>
<evidence type="ECO:0000313" key="2">
    <source>
        <dbReference type="Proteomes" id="UP000607653"/>
    </source>
</evidence>
<dbReference type="EMBL" id="DUZY01000002">
    <property type="protein sequence ID" value="DAD29802.1"/>
    <property type="molecule type" value="Genomic_DNA"/>
</dbReference>
<reference evidence="1 2" key="1">
    <citation type="journal article" date="2020" name="Mol. Biol. Evol.">
        <title>Distinct Expression and Methylation Patterns for Genes with Different Fates following a Single Whole-Genome Duplication in Flowering Plants.</title>
        <authorList>
            <person name="Shi T."/>
            <person name="Rahmani R.S."/>
            <person name="Gugger P.F."/>
            <person name="Wang M."/>
            <person name="Li H."/>
            <person name="Zhang Y."/>
            <person name="Li Z."/>
            <person name="Wang Q."/>
            <person name="Van de Peer Y."/>
            <person name="Marchal K."/>
            <person name="Chen J."/>
        </authorList>
    </citation>
    <scope>NUCLEOTIDE SEQUENCE [LARGE SCALE GENOMIC DNA]</scope>
    <source>
        <tissue evidence="1">Leaf</tissue>
    </source>
</reference>
<keyword evidence="2" id="KW-1185">Reference proteome</keyword>
<accession>A0A822YBX5</accession>
<evidence type="ECO:0000313" key="1">
    <source>
        <dbReference type="EMBL" id="DAD29802.1"/>
    </source>
</evidence>
<protein>
    <submittedName>
        <fullName evidence="1">Uncharacterized protein</fullName>
    </submittedName>
</protein>
<name>A0A822YBX5_NELNU</name>
<dbReference type="Proteomes" id="UP000607653">
    <property type="component" value="Unassembled WGS sequence"/>
</dbReference>
<sequence length="31" mass="3759">MHVFLDMHRGLHSMFNTILVTQQQWFNVDVN</sequence>
<dbReference type="AlphaFoldDB" id="A0A822YBX5"/>